<dbReference type="Proteomes" id="UP001500279">
    <property type="component" value="Unassembled WGS sequence"/>
</dbReference>
<reference evidence="4" key="1">
    <citation type="journal article" date="2019" name="Int. J. Syst. Evol. Microbiol.">
        <title>The Global Catalogue of Microorganisms (GCM) 10K type strain sequencing project: providing services to taxonomists for standard genome sequencing and annotation.</title>
        <authorList>
            <consortium name="The Broad Institute Genomics Platform"/>
            <consortium name="The Broad Institute Genome Sequencing Center for Infectious Disease"/>
            <person name="Wu L."/>
            <person name="Ma J."/>
        </authorList>
    </citation>
    <scope>NUCLEOTIDE SEQUENCE [LARGE SCALE GENOMIC DNA]</scope>
    <source>
        <strain evidence="4">JCM 15503</strain>
    </source>
</reference>
<comment type="caution">
    <text evidence="3">The sequence shown here is derived from an EMBL/GenBank/DDBJ whole genome shotgun (WGS) entry which is preliminary data.</text>
</comment>
<sequence>MRIESRFTLSLAFCLCLGLAISAYISFQLESRQARDEVKQKADMLLETGLAIRAYTSEEVGPALQTLQGGTGFNVQQVPSFSAQNAIHRLTRKYPEYQYREPSLNPTNVKDRANDWEVGLIRDFQAKDKLGELSGEIGGSGDRRFYVARPIRLSNPACLQCHSVPAAAPAPMVAQYGPVNGFGWKLGEVVALQVVEVPSKPAHDKALRSVLVTVGSLACVFVLSAAVFLLLLRRHVTYPLERLTQAAHSISVDGAHAQQPAFAVKEAGQFSELHEAIIRLRASMDSALKRIAAFSKQDDDAGK</sequence>
<dbReference type="EMBL" id="BAAAEW010000033">
    <property type="protein sequence ID" value="GAA0762747.1"/>
    <property type="molecule type" value="Genomic_DNA"/>
</dbReference>
<organism evidence="3 4">
    <name type="scientific">Ideonella azotifigens</name>
    <dbReference type="NCBI Taxonomy" id="513160"/>
    <lineage>
        <taxon>Bacteria</taxon>
        <taxon>Pseudomonadati</taxon>
        <taxon>Pseudomonadota</taxon>
        <taxon>Betaproteobacteria</taxon>
        <taxon>Burkholderiales</taxon>
        <taxon>Sphaerotilaceae</taxon>
        <taxon>Ideonella</taxon>
    </lineage>
</organism>
<evidence type="ECO:0000313" key="4">
    <source>
        <dbReference type="Proteomes" id="UP001500279"/>
    </source>
</evidence>
<name>A0ABP3VL82_9BURK</name>
<keyword evidence="1" id="KW-1133">Transmembrane helix</keyword>
<protein>
    <submittedName>
        <fullName evidence="3">DUF3365 domain-containing protein</fullName>
    </submittedName>
</protein>
<accession>A0ABP3VL82</accession>
<keyword evidence="1" id="KW-0812">Transmembrane</keyword>
<dbReference type="Pfam" id="PF11845">
    <property type="entry name" value="Tll0287-like"/>
    <property type="match status" value="1"/>
</dbReference>
<dbReference type="InterPro" id="IPR021796">
    <property type="entry name" value="Tll0287-like_dom"/>
</dbReference>
<feature type="transmembrane region" description="Helical" evidence="1">
    <location>
        <begin position="210"/>
        <end position="232"/>
    </location>
</feature>
<gene>
    <name evidence="3" type="ORF">GCM10009107_47540</name>
</gene>
<keyword evidence="4" id="KW-1185">Reference proteome</keyword>
<evidence type="ECO:0000313" key="3">
    <source>
        <dbReference type="EMBL" id="GAA0762747.1"/>
    </source>
</evidence>
<feature type="domain" description="Tll0287-like" evidence="2">
    <location>
        <begin position="32"/>
        <end position="198"/>
    </location>
</feature>
<proteinExistence type="predicted"/>
<keyword evidence="1" id="KW-0472">Membrane</keyword>
<dbReference type="RefSeq" id="WP_141287353.1">
    <property type="nucleotide sequence ID" value="NZ_BAAAEW010000033.1"/>
</dbReference>
<evidence type="ECO:0000256" key="1">
    <source>
        <dbReference type="SAM" id="Phobius"/>
    </source>
</evidence>
<evidence type="ECO:0000259" key="2">
    <source>
        <dbReference type="Pfam" id="PF11845"/>
    </source>
</evidence>